<dbReference type="EMBL" id="JAINDJ010000004">
    <property type="protein sequence ID" value="KAG9450668.1"/>
    <property type="molecule type" value="Genomic_DNA"/>
</dbReference>
<dbReference type="Gene3D" id="3.80.10.10">
    <property type="entry name" value="Ribonuclease Inhibitor"/>
    <property type="match status" value="1"/>
</dbReference>
<evidence type="ECO:0000256" key="1">
    <source>
        <dbReference type="ARBA" id="ARBA00004196"/>
    </source>
</evidence>
<keyword evidence="8" id="KW-1185">Reference proteome</keyword>
<dbReference type="PROSITE" id="PS51450">
    <property type="entry name" value="LRR"/>
    <property type="match status" value="1"/>
</dbReference>
<dbReference type="Pfam" id="PF00560">
    <property type="entry name" value="LRR_1"/>
    <property type="match status" value="2"/>
</dbReference>
<reference evidence="7 8" key="1">
    <citation type="submission" date="2021-07" db="EMBL/GenBank/DDBJ databases">
        <title>The Aristolochia fimbriata genome: insights into angiosperm evolution, floral development and chemical biosynthesis.</title>
        <authorList>
            <person name="Jiao Y."/>
        </authorList>
    </citation>
    <scope>NUCLEOTIDE SEQUENCE [LARGE SCALE GENOMIC DNA]</scope>
    <source>
        <strain evidence="7">IBCAS-2021</strain>
        <tissue evidence="7">Leaf</tissue>
    </source>
</reference>
<keyword evidence="2" id="KW-0433">Leucine-rich repeat</keyword>
<dbReference type="Pfam" id="PF13855">
    <property type="entry name" value="LRR_8"/>
    <property type="match status" value="1"/>
</dbReference>
<dbReference type="Proteomes" id="UP000825729">
    <property type="component" value="Unassembled WGS sequence"/>
</dbReference>
<sequence>MNAIPGFSFLVVLLFLLLPSSLDAAGCNLDDKRVLLRIKKALNNPYHLASWNPNTDCCDWYALECDEVSNRTVSLTIFSGQISGQIPPAVGDLPYLQTLVFRKLSNLSGEIPPSITKLKNLRTLRLSWTNLSGSVPSFLSQLQNLEFLDLSFNNLSGSIPPSLAGLTNLLALHLDRNRLTGEIPESFGKFQGSIPELYLSHNQLGGKIPESLGDLDFRVLDFSRNRLIGDALMLFKSPAKSADGIRIDLSRNLLEFDLSNAKFPLNLTALDISHNKISGKIPAQITELKKGLQSFNASYNRLCGEIPKGGNLQSFDYSSFFHNRCLCGAPLENECKQ</sequence>
<dbReference type="SUPFAM" id="SSF52058">
    <property type="entry name" value="L domain-like"/>
    <property type="match status" value="1"/>
</dbReference>
<comment type="subcellular location">
    <subcellularLocation>
        <location evidence="1">Cell envelope</location>
    </subcellularLocation>
</comment>
<organism evidence="7 8">
    <name type="scientific">Aristolochia fimbriata</name>
    <name type="common">White veined hardy Dutchman's pipe vine</name>
    <dbReference type="NCBI Taxonomy" id="158543"/>
    <lineage>
        <taxon>Eukaryota</taxon>
        <taxon>Viridiplantae</taxon>
        <taxon>Streptophyta</taxon>
        <taxon>Embryophyta</taxon>
        <taxon>Tracheophyta</taxon>
        <taxon>Spermatophyta</taxon>
        <taxon>Magnoliopsida</taxon>
        <taxon>Magnoliidae</taxon>
        <taxon>Piperales</taxon>
        <taxon>Aristolochiaceae</taxon>
        <taxon>Aristolochia</taxon>
    </lineage>
</organism>
<evidence type="ECO:0000256" key="5">
    <source>
        <dbReference type="SAM" id="SignalP"/>
    </source>
</evidence>
<dbReference type="InterPro" id="IPR001611">
    <property type="entry name" value="Leu-rich_rpt"/>
</dbReference>
<evidence type="ECO:0000313" key="7">
    <source>
        <dbReference type="EMBL" id="KAG9450668.1"/>
    </source>
</evidence>
<dbReference type="InterPro" id="IPR013210">
    <property type="entry name" value="LRR_N_plant-typ"/>
</dbReference>
<dbReference type="FunFam" id="3.80.10.10:FF:000348">
    <property type="entry name" value="Polygalacturonase inhibitor 1"/>
    <property type="match status" value="1"/>
</dbReference>
<keyword evidence="3" id="KW-0677">Repeat</keyword>
<keyword evidence="5" id="KW-0732">Signal</keyword>
<dbReference type="AlphaFoldDB" id="A0AAV7EPB8"/>
<proteinExistence type="inferred from homology"/>
<feature type="domain" description="Leucine-rich repeat-containing N-terminal plant-type" evidence="6">
    <location>
        <begin position="29"/>
        <end position="66"/>
    </location>
</feature>
<evidence type="ECO:0000313" key="8">
    <source>
        <dbReference type="Proteomes" id="UP000825729"/>
    </source>
</evidence>
<evidence type="ECO:0000256" key="2">
    <source>
        <dbReference type="ARBA" id="ARBA00022614"/>
    </source>
</evidence>
<evidence type="ECO:0000256" key="3">
    <source>
        <dbReference type="ARBA" id="ARBA00022737"/>
    </source>
</evidence>
<feature type="chain" id="PRO_5043552140" description="Leucine-rich repeat-containing N-terminal plant-type domain-containing protein" evidence="5">
    <location>
        <begin position="25"/>
        <end position="337"/>
    </location>
</feature>
<accession>A0AAV7EPB8</accession>
<dbReference type="PANTHER" id="PTHR48059">
    <property type="entry name" value="POLYGALACTURONASE INHIBITOR 1"/>
    <property type="match status" value="1"/>
</dbReference>
<gene>
    <name evidence="7" type="ORF">H6P81_010633</name>
</gene>
<protein>
    <recommendedName>
        <fullName evidence="6">Leucine-rich repeat-containing N-terminal plant-type domain-containing protein</fullName>
    </recommendedName>
</protein>
<dbReference type="PANTHER" id="PTHR48059:SF4">
    <property type="entry name" value="POLYGALACTURONASE INHIBITOR 1-RELATED"/>
    <property type="match status" value="1"/>
</dbReference>
<dbReference type="Pfam" id="PF08263">
    <property type="entry name" value="LRRNT_2"/>
    <property type="match status" value="1"/>
</dbReference>
<evidence type="ECO:0000259" key="6">
    <source>
        <dbReference type="Pfam" id="PF08263"/>
    </source>
</evidence>
<comment type="caution">
    <text evidence="7">The sequence shown here is derived from an EMBL/GenBank/DDBJ whole genome shotgun (WGS) entry which is preliminary data.</text>
</comment>
<feature type="signal peptide" evidence="5">
    <location>
        <begin position="1"/>
        <end position="24"/>
    </location>
</feature>
<evidence type="ECO:0000256" key="4">
    <source>
        <dbReference type="ARBA" id="ARBA00038043"/>
    </source>
</evidence>
<dbReference type="InterPro" id="IPR032675">
    <property type="entry name" value="LRR_dom_sf"/>
</dbReference>
<comment type="similarity">
    <text evidence="4">Belongs to the polygalacturonase-inhibiting protein family.</text>
</comment>
<name>A0AAV7EPB8_ARIFI</name>
<dbReference type="InterPro" id="IPR051848">
    <property type="entry name" value="PGIP"/>
</dbReference>